<keyword evidence="2" id="KW-0812">Transmembrane</keyword>
<feature type="region of interest" description="Disordered" evidence="1">
    <location>
        <begin position="99"/>
        <end position="141"/>
    </location>
</feature>
<sequence length="141" mass="16262">MPFNNPICYRSSLGLFVRGSSPFVVFDLNCKRFPYKDYIFSPATDELHSLANVSMPYQEYAPKKLTMEAKFMIFIISIFLIFTAIGTTITLYESCNKPYKKRRSSDGEIKVKKHNHSHRGKTSNENSEGKINSSERTIQKF</sequence>
<evidence type="ECO:0000313" key="4">
    <source>
        <dbReference type="Proteomes" id="UP000887116"/>
    </source>
</evidence>
<proteinExistence type="predicted"/>
<name>A0A8X6J0F5_TRICU</name>
<feature type="transmembrane region" description="Helical" evidence="2">
    <location>
        <begin position="71"/>
        <end position="92"/>
    </location>
</feature>
<protein>
    <submittedName>
        <fullName evidence="3">Uncharacterized protein</fullName>
    </submittedName>
</protein>
<keyword evidence="4" id="KW-1185">Reference proteome</keyword>
<evidence type="ECO:0000256" key="1">
    <source>
        <dbReference type="SAM" id="MobiDB-lite"/>
    </source>
</evidence>
<gene>
    <name evidence="3" type="ORF">TNCT_139721</name>
</gene>
<accession>A0A8X6J0F5</accession>
<comment type="caution">
    <text evidence="3">The sequence shown here is derived from an EMBL/GenBank/DDBJ whole genome shotgun (WGS) entry which is preliminary data.</text>
</comment>
<dbReference type="EMBL" id="BMAO01025753">
    <property type="protein sequence ID" value="GFR04703.1"/>
    <property type="molecule type" value="Genomic_DNA"/>
</dbReference>
<keyword evidence="2" id="KW-1133">Transmembrane helix</keyword>
<evidence type="ECO:0000256" key="2">
    <source>
        <dbReference type="SAM" id="Phobius"/>
    </source>
</evidence>
<evidence type="ECO:0000313" key="3">
    <source>
        <dbReference type="EMBL" id="GFR04703.1"/>
    </source>
</evidence>
<dbReference type="Proteomes" id="UP000887116">
    <property type="component" value="Unassembled WGS sequence"/>
</dbReference>
<dbReference type="AlphaFoldDB" id="A0A8X6J0F5"/>
<organism evidence="3 4">
    <name type="scientific">Trichonephila clavata</name>
    <name type="common">Joro spider</name>
    <name type="synonym">Nephila clavata</name>
    <dbReference type="NCBI Taxonomy" id="2740835"/>
    <lineage>
        <taxon>Eukaryota</taxon>
        <taxon>Metazoa</taxon>
        <taxon>Ecdysozoa</taxon>
        <taxon>Arthropoda</taxon>
        <taxon>Chelicerata</taxon>
        <taxon>Arachnida</taxon>
        <taxon>Araneae</taxon>
        <taxon>Araneomorphae</taxon>
        <taxon>Entelegynae</taxon>
        <taxon>Araneoidea</taxon>
        <taxon>Nephilidae</taxon>
        <taxon>Trichonephila</taxon>
    </lineage>
</organism>
<keyword evidence="2" id="KW-0472">Membrane</keyword>
<feature type="compositionally biased region" description="Polar residues" evidence="1">
    <location>
        <begin position="123"/>
        <end position="141"/>
    </location>
</feature>
<reference evidence="3" key="1">
    <citation type="submission" date="2020-07" db="EMBL/GenBank/DDBJ databases">
        <title>Multicomponent nature underlies the extraordinary mechanical properties of spider dragline silk.</title>
        <authorList>
            <person name="Kono N."/>
            <person name="Nakamura H."/>
            <person name="Mori M."/>
            <person name="Yoshida Y."/>
            <person name="Ohtoshi R."/>
            <person name="Malay A.D."/>
            <person name="Moran D.A.P."/>
            <person name="Tomita M."/>
            <person name="Numata K."/>
            <person name="Arakawa K."/>
        </authorList>
    </citation>
    <scope>NUCLEOTIDE SEQUENCE</scope>
</reference>
<feature type="compositionally biased region" description="Basic residues" evidence="1">
    <location>
        <begin position="111"/>
        <end position="121"/>
    </location>
</feature>